<dbReference type="Proteomes" id="UP000265618">
    <property type="component" value="Unassembled WGS sequence"/>
</dbReference>
<protein>
    <submittedName>
        <fullName evidence="2">Uncharacterized protein</fullName>
    </submittedName>
</protein>
<feature type="compositionally biased region" description="Basic and acidic residues" evidence="1">
    <location>
        <begin position="28"/>
        <end position="42"/>
    </location>
</feature>
<dbReference type="AlphaFoldDB" id="A0A391P061"/>
<comment type="caution">
    <text evidence="2">The sequence shown here is derived from an EMBL/GenBank/DDBJ whole genome shotgun (WGS) entry which is preliminary data.</text>
</comment>
<reference evidence="2 3" key="1">
    <citation type="journal article" date="2018" name="PLoS ONE">
        <title>The draft genome of Kipferlia bialata reveals reductive genome evolution in fornicate parasites.</title>
        <authorList>
            <person name="Tanifuji G."/>
            <person name="Takabayashi S."/>
            <person name="Kume K."/>
            <person name="Takagi M."/>
            <person name="Nakayama T."/>
            <person name="Kamikawa R."/>
            <person name="Inagaki Y."/>
            <person name="Hashimoto T."/>
        </authorList>
    </citation>
    <scope>NUCLEOTIDE SEQUENCE [LARGE SCALE GENOMIC DNA]</scope>
    <source>
        <strain evidence="2">NY0173</strain>
    </source>
</reference>
<proteinExistence type="predicted"/>
<sequence length="48" mass="5559">SRLGSEVYETRHSLVEQVRQAQEEEAECDRRERGFEARRDSALHTSPG</sequence>
<keyword evidence="3" id="KW-1185">Reference proteome</keyword>
<gene>
    <name evidence="2" type="ORF">KIPB_001302</name>
</gene>
<feature type="region of interest" description="Disordered" evidence="1">
    <location>
        <begin position="18"/>
        <end position="48"/>
    </location>
</feature>
<accession>A0A391P061</accession>
<name>A0A391P061_9EUKA</name>
<feature type="non-terminal residue" evidence="2">
    <location>
        <position position="1"/>
    </location>
</feature>
<organism evidence="2 3">
    <name type="scientific">Kipferlia bialata</name>
    <dbReference type="NCBI Taxonomy" id="797122"/>
    <lineage>
        <taxon>Eukaryota</taxon>
        <taxon>Metamonada</taxon>
        <taxon>Carpediemonas-like organisms</taxon>
        <taxon>Kipferlia</taxon>
    </lineage>
</organism>
<evidence type="ECO:0000313" key="3">
    <source>
        <dbReference type="Proteomes" id="UP000265618"/>
    </source>
</evidence>
<dbReference type="EMBL" id="BDIP01000181">
    <property type="protein sequence ID" value="GCA62112.1"/>
    <property type="molecule type" value="Genomic_DNA"/>
</dbReference>
<evidence type="ECO:0000313" key="2">
    <source>
        <dbReference type="EMBL" id="GCA62112.1"/>
    </source>
</evidence>
<evidence type="ECO:0000256" key="1">
    <source>
        <dbReference type="SAM" id="MobiDB-lite"/>
    </source>
</evidence>